<dbReference type="Proteomes" id="UP001186944">
    <property type="component" value="Unassembled WGS sequence"/>
</dbReference>
<keyword evidence="2" id="KW-1185">Reference proteome</keyword>
<dbReference type="EMBL" id="VSWD01000002">
    <property type="protein sequence ID" value="KAK3107808.1"/>
    <property type="molecule type" value="Genomic_DNA"/>
</dbReference>
<dbReference type="AlphaFoldDB" id="A0AA89CDJ5"/>
<gene>
    <name evidence="1" type="ORF">FSP39_022653</name>
</gene>
<evidence type="ECO:0000313" key="1">
    <source>
        <dbReference type="EMBL" id="KAK3107808.1"/>
    </source>
</evidence>
<proteinExistence type="predicted"/>
<comment type="caution">
    <text evidence="1">The sequence shown here is derived from an EMBL/GenBank/DDBJ whole genome shotgun (WGS) entry which is preliminary data.</text>
</comment>
<evidence type="ECO:0000313" key="2">
    <source>
        <dbReference type="Proteomes" id="UP001186944"/>
    </source>
</evidence>
<sequence>MSAVVILPWAEFMLPRQEQSVMGRTDYLLRNCGIDMADVLHISEETAALKEILQDDRFGKILRINTADDLKELIELLLGRPLCLRITLIHTEVASKYSADKVSIWEGDFAVIINTTNHKIRNQLRGALQTAQSHASRQRPFSLEPKWWLCLGPCWLMSAPCYNVSSINSFLLYLLINYFDCPPK</sequence>
<name>A0AA89CDJ5_PINIB</name>
<accession>A0AA89CDJ5</accession>
<organism evidence="1 2">
    <name type="scientific">Pinctada imbricata</name>
    <name type="common">Atlantic pearl-oyster</name>
    <name type="synonym">Pinctada martensii</name>
    <dbReference type="NCBI Taxonomy" id="66713"/>
    <lineage>
        <taxon>Eukaryota</taxon>
        <taxon>Metazoa</taxon>
        <taxon>Spiralia</taxon>
        <taxon>Lophotrochozoa</taxon>
        <taxon>Mollusca</taxon>
        <taxon>Bivalvia</taxon>
        <taxon>Autobranchia</taxon>
        <taxon>Pteriomorphia</taxon>
        <taxon>Pterioida</taxon>
        <taxon>Pterioidea</taxon>
        <taxon>Pteriidae</taxon>
        <taxon>Pinctada</taxon>
    </lineage>
</organism>
<protein>
    <submittedName>
        <fullName evidence="1">Uncharacterized protein</fullName>
    </submittedName>
</protein>
<reference evidence="1" key="1">
    <citation type="submission" date="2019-08" db="EMBL/GenBank/DDBJ databases">
        <title>The improved chromosome-level genome for the pearl oyster Pinctada fucata martensii using PacBio sequencing and Hi-C.</title>
        <authorList>
            <person name="Zheng Z."/>
        </authorList>
    </citation>
    <scope>NUCLEOTIDE SEQUENCE</scope>
    <source>
        <strain evidence="1">ZZ-2019</strain>
        <tissue evidence="1">Adductor muscle</tissue>
    </source>
</reference>